<feature type="chain" id="PRO_5004788330" description="histidine kinase" evidence="8">
    <location>
        <begin position="37"/>
        <end position="1090"/>
    </location>
</feature>
<evidence type="ECO:0000256" key="8">
    <source>
        <dbReference type="SAM" id="SignalP"/>
    </source>
</evidence>
<name>W0FHT4_9BACT</name>
<dbReference type="CDD" id="cd00156">
    <property type="entry name" value="REC"/>
    <property type="match status" value="1"/>
</dbReference>
<keyword evidence="8" id="KW-0732">Signal</keyword>
<dbReference type="FunFam" id="3.30.565.10:FF:000010">
    <property type="entry name" value="Sensor histidine kinase RcsC"/>
    <property type="match status" value="1"/>
</dbReference>
<dbReference type="InterPro" id="IPR001638">
    <property type="entry name" value="Solute-binding_3/MltF_N"/>
</dbReference>
<dbReference type="GO" id="GO:0000155">
    <property type="term" value="F:phosphorelay sensor kinase activity"/>
    <property type="evidence" value="ECO:0007669"/>
    <property type="project" value="InterPro"/>
</dbReference>
<comment type="catalytic activity">
    <reaction evidence="1">
        <text>ATP + protein L-histidine = ADP + protein N-phospho-L-histidine.</text>
        <dbReference type="EC" id="2.7.13.3"/>
    </reaction>
</comment>
<dbReference type="EMBL" id="KC246790">
    <property type="protein sequence ID" value="AHF24311.1"/>
    <property type="molecule type" value="Genomic_DNA"/>
</dbReference>
<evidence type="ECO:0000256" key="5">
    <source>
        <dbReference type="PROSITE-ProRule" id="PRU00169"/>
    </source>
</evidence>
<evidence type="ECO:0000256" key="3">
    <source>
        <dbReference type="ARBA" id="ARBA00022553"/>
    </source>
</evidence>
<dbReference type="Gene3D" id="3.30.565.10">
    <property type="entry name" value="Histidine kinase-like ATPase, C-terminal domain"/>
    <property type="match status" value="1"/>
</dbReference>
<evidence type="ECO:0000256" key="4">
    <source>
        <dbReference type="ARBA" id="ARBA00023012"/>
    </source>
</evidence>
<dbReference type="Gene3D" id="3.40.190.10">
    <property type="entry name" value="Periplasmic binding protein-like II"/>
    <property type="match status" value="4"/>
</dbReference>
<dbReference type="Pfam" id="PF00497">
    <property type="entry name" value="SBP_bac_3"/>
    <property type="match status" value="1"/>
</dbReference>
<feature type="modified residue" description="4-aspartylphosphate" evidence="5">
    <location>
        <position position="1020"/>
    </location>
</feature>
<evidence type="ECO:0000313" key="11">
    <source>
        <dbReference type="EMBL" id="AHF24311.1"/>
    </source>
</evidence>
<evidence type="ECO:0000259" key="10">
    <source>
        <dbReference type="PROSITE" id="PS50110"/>
    </source>
</evidence>
<dbReference type="SUPFAM" id="SSF55874">
    <property type="entry name" value="ATPase domain of HSP90 chaperone/DNA topoisomerase II/histidine kinase"/>
    <property type="match status" value="1"/>
</dbReference>
<feature type="transmembrane region" description="Helical" evidence="7">
    <location>
        <begin position="512"/>
        <end position="532"/>
    </location>
</feature>
<dbReference type="SUPFAM" id="SSF53850">
    <property type="entry name" value="Periplasmic binding protein-like II"/>
    <property type="match status" value="2"/>
</dbReference>
<feature type="coiled-coil region" evidence="6">
    <location>
        <begin position="535"/>
        <end position="572"/>
    </location>
</feature>
<dbReference type="InterPro" id="IPR005467">
    <property type="entry name" value="His_kinase_dom"/>
</dbReference>
<dbReference type="InterPro" id="IPR011006">
    <property type="entry name" value="CheY-like_superfamily"/>
</dbReference>
<dbReference type="PROSITE" id="PS50110">
    <property type="entry name" value="RESPONSE_REGULATORY"/>
    <property type="match status" value="2"/>
</dbReference>
<dbReference type="Pfam" id="PF00512">
    <property type="entry name" value="HisKA"/>
    <property type="match status" value="1"/>
</dbReference>
<protein>
    <recommendedName>
        <fullName evidence="2">histidine kinase</fullName>
        <ecNumber evidence="2">2.7.13.3</ecNumber>
    </recommendedName>
</protein>
<reference evidence="11" key="1">
    <citation type="journal article" date="2013" name="PLoS ONE">
        <title>Metagenomic insights into the carbohydrate-active enzymes carried by the microorganisms adhering to solid digesta in the rumen of cows.</title>
        <authorList>
            <person name="Wang L."/>
            <person name="Hatem A."/>
            <person name="Catalyurek U.V."/>
            <person name="Morrison M."/>
            <person name="Yu Z."/>
        </authorList>
    </citation>
    <scope>NUCLEOTIDE SEQUENCE</scope>
</reference>
<feature type="domain" description="Histidine kinase" evidence="9">
    <location>
        <begin position="586"/>
        <end position="810"/>
    </location>
</feature>
<dbReference type="Gene3D" id="3.40.50.2300">
    <property type="match status" value="2"/>
</dbReference>
<dbReference type="PANTHER" id="PTHR45339">
    <property type="entry name" value="HYBRID SIGNAL TRANSDUCTION HISTIDINE KINASE J"/>
    <property type="match status" value="1"/>
</dbReference>
<dbReference type="PANTHER" id="PTHR45339:SF1">
    <property type="entry name" value="HYBRID SIGNAL TRANSDUCTION HISTIDINE KINASE J"/>
    <property type="match status" value="1"/>
</dbReference>
<keyword evidence="7" id="KW-1133">Transmembrane helix</keyword>
<accession>W0FHT4</accession>
<dbReference type="SUPFAM" id="SSF47384">
    <property type="entry name" value="Homodimeric domain of signal transducing histidine kinase"/>
    <property type="match status" value="1"/>
</dbReference>
<dbReference type="SMART" id="SM00062">
    <property type="entry name" value="PBPb"/>
    <property type="match status" value="2"/>
</dbReference>
<dbReference type="Pfam" id="PF00072">
    <property type="entry name" value="Response_reg"/>
    <property type="match status" value="2"/>
</dbReference>
<dbReference type="PROSITE" id="PS50109">
    <property type="entry name" value="HIS_KIN"/>
    <property type="match status" value="1"/>
</dbReference>
<keyword evidence="4" id="KW-0902">Two-component regulatory system</keyword>
<evidence type="ECO:0000256" key="1">
    <source>
        <dbReference type="ARBA" id="ARBA00000085"/>
    </source>
</evidence>
<organism evidence="11">
    <name type="scientific">uncultured bacterium Contig17</name>
    <dbReference type="NCBI Taxonomy" id="1393492"/>
    <lineage>
        <taxon>Bacteria</taxon>
        <taxon>environmental samples</taxon>
    </lineage>
</organism>
<dbReference type="AlphaFoldDB" id="W0FHT4"/>
<keyword evidence="7" id="KW-0812">Transmembrane</keyword>
<dbReference type="CDD" id="cd00082">
    <property type="entry name" value="HisKA"/>
    <property type="match status" value="1"/>
</dbReference>
<sequence>MTTGIPKGITLRLRQIAIVLCALMAVLSLLPPAALANAEPETVRVGYYENEIFQEGAQEGAVKTGYAYEYYRKLSEYTGWKYEYVYGDFADLYQMLLDGEIDLLAGLAWREERAHVIAYPEGTMGNESYYLVRHDTDIHITPEPETLNGCRIGVLDSAIVSVLEEYLTSHHVQAEVVRFPSPDQLVAAFDAGEVDVIAAESDGANGRDHVEVLNSFGASDYYLCVNINRPDLLAELNTAQTLLAVEEPNFLNSLKAKYYSLSVTSRAFSQAEREWMNTHTELHIGYLENYLPYSDTDSDGNVTGVLKEMIPEMLTSLGISDITVTYRGYQSYDAMIADMNAGVIDVAFPVGGGLYYSEENGIYQSSPVVSVPAALIYTGEFSEQTTARFAVNENNRMQYYHVRTHYPEAEIVFCPSIEDCLSSVASGQVGCTTLNGLRANEILKNRKYAALSIHQSGYSDDRCFGVEIGNEGLLKLLNRGINVLGSDYAQNISYRYTGKLYSYGFLDMVLEHMALVGSIVLVVAAFIIFLLVRDTRRTKAEVKEKERARLELEEKNRELAESQKALSDALAAAEHANRAKTAFLNNMSHDMRTPMNAIVGFTALAASHIDNREQVQDYLGKITVSSQHLLSLINDVLDMSRIESGKVTIEEAEVHLPDVIHDLRTIIQSNVTSKQLELFIDTQDVTHEDIITDKLRLNQVLLNILTNAIKFTPPGGTISFRVIEKPSPAQGLASFEFRIKDNGIGMSEEFQKTIFEAFTREKTSTVSGIQGTGLGMAITKNIVDMMGGTITVQSATGKGSEFVVNLPCRISDASAKFEPLPELTGLRALVADDDTNTCLSVCAMLREIGMRPDWTNYGKEAVIRAKEAMDQADAFQVYIIDWLMPDQNGIETVRRIRRVIGDSAPIIILTAYDWADIEAEAKEAGVTAFCTKPLFMSELRNLLAQPFAKREEPQPEVLEEKPDFSGKRVLLAEDNEMNQMIAQAILTEFGFDVEIAGDGVVAVEKMKAAPAGTYDIILMDIQMPRMDGYEAAKQIRNLEDQAKAGIPIVAVTANAFEEDRQIALQAGMNGHLAKPYDIPAIVETLKGLLK</sequence>
<dbReference type="InterPro" id="IPR036890">
    <property type="entry name" value="HATPase_C_sf"/>
</dbReference>
<keyword evidence="7" id="KW-0472">Membrane</keyword>
<evidence type="ECO:0000256" key="7">
    <source>
        <dbReference type="SAM" id="Phobius"/>
    </source>
</evidence>
<dbReference type="Pfam" id="PF02518">
    <property type="entry name" value="HATPase_c"/>
    <property type="match status" value="1"/>
</dbReference>
<dbReference type="Gene3D" id="1.10.287.130">
    <property type="match status" value="1"/>
</dbReference>
<dbReference type="PRINTS" id="PR00344">
    <property type="entry name" value="BCTRLSENSOR"/>
</dbReference>
<keyword evidence="11" id="KW-0418">Kinase</keyword>
<dbReference type="CDD" id="cd17546">
    <property type="entry name" value="REC_hyHK_CKI1_RcsC-like"/>
    <property type="match status" value="1"/>
</dbReference>
<dbReference type="InterPro" id="IPR036097">
    <property type="entry name" value="HisK_dim/P_sf"/>
</dbReference>
<keyword evidence="6" id="KW-0175">Coiled coil</keyword>
<keyword evidence="3 5" id="KW-0597">Phosphoprotein</keyword>
<dbReference type="InterPro" id="IPR003594">
    <property type="entry name" value="HATPase_dom"/>
</dbReference>
<evidence type="ECO:0000259" key="9">
    <source>
        <dbReference type="PROSITE" id="PS50109"/>
    </source>
</evidence>
<dbReference type="InterPro" id="IPR001789">
    <property type="entry name" value="Sig_transdc_resp-reg_receiver"/>
</dbReference>
<dbReference type="SMART" id="SM00448">
    <property type="entry name" value="REC"/>
    <property type="match status" value="2"/>
</dbReference>
<proteinExistence type="predicted"/>
<dbReference type="SMART" id="SM00388">
    <property type="entry name" value="HisKA"/>
    <property type="match status" value="1"/>
</dbReference>
<feature type="domain" description="Response regulatory" evidence="10">
    <location>
        <begin position="827"/>
        <end position="947"/>
    </location>
</feature>
<evidence type="ECO:0000256" key="2">
    <source>
        <dbReference type="ARBA" id="ARBA00012438"/>
    </source>
</evidence>
<dbReference type="SMART" id="SM00387">
    <property type="entry name" value="HATPase_c"/>
    <property type="match status" value="1"/>
</dbReference>
<evidence type="ECO:0000256" key="6">
    <source>
        <dbReference type="SAM" id="Coils"/>
    </source>
</evidence>
<dbReference type="InterPro" id="IPR004358">
    <property type="entry name" value="Sig_transdc_His_kin-like_C"/>
</dbReference>
<keyword evidence="11" id="KW-0808">Transferase</keyword>
<feature type="modified residue" description="4-aspartylphosphate" evidence="5">
    <location>
        <position position="881"/>
    </location>
</feature>
<dbReference type="SUPFAM" id="SSF52172">
    <property type="entry name" value="CheY-like"/>
    <property type="match status" value="2"/>
</dbReference>
<feature type="signal peptide" evidence="8">
    <location>
        <begin position="1"/>
        <end position="36"/>
    </location>
</feature>
<dbReference type="InterPro" id="IPR003661">
    <property type="entry name" value="HisK_dim/P_dom"/>
</dbReference>
<dbReference type="EC" id="2.7.13.3" evidence="2"/>
<feature type="domain" description="Response regulatory" evidence="10">
    <location>
        <begin position="968"/>
        <end position="1089"/>
    </location>
</feature>